<keyword evidence="2" id="KW-1185">Reference proteome</keyword>
<evidence type="ECO:0000313" key="2">
    <source>
        <dbReference type="Proteomes" id="UP000321181"/>
    </source>
</evidence>
<dbReference type="RefSeq" id="WP_146906306.1">
    <property type="nucleotide sequence ID" value="NZ_BAAARM010000005.1"/>
</dbReference>
<dbReference type="Gene3D" id="1.10.10.10">
    <property type="entry name" value="Winged helix-like DNA-binding domain superfamily/Winged helix DNA-binding domain"/>
    <property type="match status" value="1"/>
</dbReference>
<sequence>MDTNRTGPRPIGWWLKEAETALDEAFVAALAGDEVDRRGWQVLASLERGPMTPAGLKESLASFDSSATIATLLHHLRSRGWVGESDGRLRLTEAGEAKHAELAARVDGVRARVAAALPEEDHQQLVALLGRLVEGLRPPS</sequence>
<organism evidence="1 2">
    <name type="scientific">Cellulomonas aerilata</name>
    <dbReference type="NCBI Taxonomy" id="515326"/>
    <lineage>
        <taxon>Bacteria</taxon>
        <taxon>Bacillati</taxon>
        <taxon>Actinomycetota</taxon>
        <taxon>Actinomycetes</taxon>
        <taxon>Micrococcales</taxon>
        <taxon>Cellulomonadaceae</taxon>
        <taxon>Cellulomonas</taxon>
    </lineage>
</organism>
<dbReference type="InterPro" id="IPR054058">
    <property type="entry name" value="HTH_67"/>
</dbReference>
<dbReference type="Proteomes" id="UP000321181">
    <property type="component" value="Unassembled WGS sequence"/>
</dbReference>
<evidence type="ECO:0008006" key="3">
    <source>
        <dbReference type="Google" id="ProtNLM"/>
    </source>
</evidence>
<evidence type="ECO:0000313" key="1">
    <source>
        <dbReference type="EMBL" id="GEO35329.1"/>
    </source>
</evidence>
<proteinExistence type="predicted"/>
<dbReference type="Pfam" id="PF21863">
    <property type="entry name" value="HTH_67"/>
    <property type="match status" value="1"/>
</dbReference>
<dbReference type="InterPro" id="IPR036390">
    <property type="entry name" value="WH_DNA-bd_sf"/>
</dbReference>
<reference evidence="1 2" key="1">
    <citation type="submission" date="2019-07" db="EMBL/GenBank/DDBJ databases">
        <title>Whole genome shotgun sequence of Cellulomonas aerilata NBRC 106308.</title>
        <authorList>
            <person name="Hosoyama A."/>
            <person name="Uohara A."/>
            <person name="Ohji S."/>
            <person name="Ichikawa N."/>
        </authorList>
    </citation>
    <scope>NUCLEOTIDE SEQUENCE [LARGE SCALE GENOMIC DNA]</scope>
    <source>
        <strain evidence="1 2">NBRC 106308</strain>
    </source>
</reference>
<accession>A0A512DFR5</accession>
<name>A0A512DFR5_9CELL</name>
<protein>
    <recommendedName>
        <fullName evidence="3">HTH marR-type domain-containing protein</fullName>
    </recommendedName>
</protein>
<gene>
    <name evidence="1" type="ORF">CAE01nite_30540</name>
</gene>
<dbReference type="EMBL" id="BJYY01000019">
    <property type="protein sequence ID" value="GEO35329.1"/>
    <property type="molecule type" value="Genomic_DNA"/>
</dbReference>
<dbReference type="InterPro" id="IPR036388">
    <property type="entry name" value="WH-like_DNA-bd_sf"/>
</dbReference>
<comment type="caution">
    <text evidence="1">The sequence shown here is derived from an EMBL/GenBank/DDBJ whole genome shotgun (WGS) entry which is preliminary data.</text>
</comment>
<dbReference type="AlphaFoldDB" id="A0A512DFR5"/>
<dbReference type="OrthoDB" id="3697068at2"/>
<dbReference type="SUPFAM" id="SSF46785">
    <property type="entry name" value="Winged helix' DNA-binding domain"/>
    <property type="match status" value="1"/>
</dbReference>